<reference evidence="2 3" key="1">
    <citation type="submission" date="2018-05" db="EMBL/GenBank/DDBJ databases">
        <title>Genome sequencing and assembly of the regulated plant pathogen Lachnellula willkommii and related sister species for the development of diagnostic species identification markers.</title>
        <authorList>
            <person name="Giroux E."/>
            <person name="Bilodeau G."/>
        </authorList>
    </citation>
    <scope>NUCLEOTIDE SEQUENCE [LARGE SCALE GENOMIC DNA]</scope>
    <source>
        <strain evidence="2 3">CBS 268.59</strain>
    </source>
</reference>
<protein>
    <recommendedName>
        <fullName evidence="1">Calcineurin-like phosphoesterase domain-containing protein</fullName>
    </recommendedName>
</protein>
<organism evidence="2 3">
    <name type="scientific">Lachnellula suecica</name>
    <dbReference type="NCBI Taxonomy" id="602035"/>
    <lineage>
        <taxon>Eukaryota</taxon>
        <taxon>Fungi</taxon>
        <taxon>Dikarya</taxon>
        <taxon>Ascomycota</taxon>
        <taxon>Pezizomycotina</taxon>
        <taxon>Leotiomycetes</taxon>
        <taxon>Helotiales</taxon>
        <taxon>Lachnaceae</taxon>
        <taxon>Lachnellula</taxon>
    </lineage>
</organism>
<sequence length="258" mass="29304">MSDLHLEGSQYDYDIPRRAPYLVLAGDIGNAIRSQDIDRYEYFLGKLCARFLAVFVVLGNNEPKGSAGAPDGWTKAVKELRKMEAKSVMEGRLHFLDNNHFNFAEYNVTIMGCTLWSRLRRDQPRAAGGDRASIKGWTMETNNANFERSYRWIKNTVPRVRGDAKHRIVVITHHPPCFGTSEATHEQSDRWSGYKTDILGGEGVEGLRNGDVWIHGHTHFNADIMQDQVRVYSNQKGRRAEDNPTGSIPYHVEDVILV</sequence>
<accession>A0A8T9CJV3</accession>
<evidence type="ECO:0000313" key="3">
    <source>
        <dbReference type="Proteomes" id="UP000469558"/>
    </source>
</evidence>
<name>A0A8T9CJV3_9HELO</name>
<dbReference type="GO" id="GO:0016787">
    <property type="term" value="F:hydrolase activity"/>
    <property type="evidence" value="ECO:0007669"/>
    <property type="project" value="InterPro"/>
</dbReference>
<evidence type="ECO:0000313" key="2">
    <source>
        <dbReference type="EMBL" id="TVY84054.1"/>
    </source>
</evidence>
<dbReference type="Proteomes" id="UP000469558">
    <property type="component" value="Unassembled WGS sequence"/>
</dbReference>
<dbReference type="Gene3D" id="3.60.21.10">
    <property type="match status" value="1"/>
</dbReference>
<dbReference type="AlphaFoldDB" id="A0A8T9CJV3"/>
<dbReference type="SUPFAM" id="SSF56300">
    <property type="entry name" value="Metallo-dependent phosphatases"/>
    <property type="match status" value="1"/>
</dbReference>
<dbReference type="EMBL" id="QGMK01000123">
    <property type="protein sequence ID" value="TVY84054.1"/>
    <property type="molecule type" value="Genomic_DNA"/>
</dbReference>
<dbReference type="PANTHER" id="PTHR37844">
    <property type="entry name" value="SER/THR PROTEIN PHOSPHATASE SUPERFAMILY (AFU_ORTHOLOGUE AFUA_1G14840)"/>
    <property type="match status" value="1"/>
</dbReference>
<dbReference type="Pfam" id="PF00149">
    <property type="entry name" value="Metallophos"/>
    <property type="match status" value="1"/>
</dbReference>
<feature type="domain" description="Calcineurin-like phosphoesterase" evidence="1">
    <location>
        <begin position="19"/>
        <end position="219"/>
    </location>
</feature>
<dbReference type="PANTHER" id="PTHR37844:SF2">
    <property type="entry name" value="SER_THR PROTEIN PHOSPHATASE SUPERFAMILY (AFU_ORTHOLOGUE AFUA_1G14840)"/>
    <property type="match status" value="1"/>
</dbReference>
<dbReference type="InterPro" id="IPR004843">
    <property type="entry name" value="Calcineurin-like_PHP"/>
</dbReference>
<keyword evidence="3" id="KW-1185">Reference proteome</keyword>
<comment type="caution">
    <text evidence="2">The sequence shown here is derived from an EMBL/GenBank/DDBJ whole genome shotgun (WGS) entry which is preliminary data.</text>
</comment>
<evidence type="ECO:0000259" key="1">
    <source>
        <dbReference type="Pfam" id="PF00149"/>
    </source>
</evidence>
<gene>
    <name evidence="2" type="ORF">LSUE1_G002691</name>
</gene>
<proteinExistence type="predicted"/>
<dbReference type="InterPro" id="IPR029052">
    <property type="entry name" value="Metallo-depent_PP-like"/>
</dbReference>
<dbReference type="OrthoDB" id="550558at2759"/>